<sequence>MKSIKFLVALFSLSFALQAFALSDEEYMEFTEALTGGNVKVVKKFVEADPSLVKQKFFAWEPLQMAASKGKLDVVKYLVSKGADLNYIHPASHNTAFHMAAFIGDTTSMKYLAAAGADVNIKLKGDVSLVRYFKEENNQKMVDLLTQLGTKNDGCQEEKCF</sequence>
<dbReference type="PANTHER" id="PTHR44207:SF2">
    <property type="entry name" value="REPEAT PROTEIN, PUTATIVE-RELATED"/>
    <property type="match status" value="1"/>
</dbReference>
<evidence type="ECO:0000256" key="2">
    <source>
        <dbReference type="SAM" id="SignalP"/>
    </source>
</evidence>
<dbReference type="AlphaFoldDB" id="A0A5B8CR03"/>
<dbReference type="OrthoDB" id="198309at2"/>
<dbReference type="PROSITE" id="PS50088">
    <property type="entry name" value="ANK_REPEAT"/>
    <property type="match status" value="2"/>
</dbReference>
<keyword evidence="4" id="KW-1185">Reference proteome</keyword>
<dbReference type="InterPro" id="IPR002110">
    <property type="entry name" value="Ankyrin_rpt"/>
</dbReference>
<keyword evidence="2" id="KW-0732">Signal</keyword>
<dbReference type="Proteomes" id="UP000311008">
    <property type="component" value="Chromosome"/>
</dbReference>
<keyword evidence="1" id="KW-0040">ANK repeat</keyword>
<reference evidence="4" key="1">
    <citation type="journal article" date="2019" name="ISME J.">
        <title>Evolution in action: habitat transition from sediment to the pelagial leads to genome streamlining in Methylophilaceae.</title>
        <authorList>
            <person name="Salcher M."/>
            <person name="Schaefle D."/>
            <person name="Kaspar M."/>
            <person name="Neuenschwander S.M."/>
            <person name="Ghai R."/>
        </authorList>
    </citation>
    <scope>NUCLEOTIDE SEQUENCE [LARGE SCALE GENOMIC DNA]</scope>
    <source>
        <strain evidence="4">MMS-M-51</strain>
    </source>
</reference>
<dbReference type="RefSeq" id="WP_140003037.1">
    <property type="nucleotide sequence ID" value="NZ_CP040946.1"/>
</dbReference>
<feature type="repeat" description="ANK" evidence="1">
    <location>
        <begin position="58"/>
        <end position="90"/>
    </location>
</feature>
<name>A0A5B8CR03_9PROT</name>
<evidence type="ECO:0000256" key="1">
    <source>
        <dbReference type="PROSITE-ProRule" id="PRU00023"/>
    </source>
</evidence>
<organism evidence="3 4">
    <name type="scientific">Methylophilus medardicus</name>
    <dbReference type="NCBI Taxonomy" id="2588534"/>
    <lineage>
        <taxon>Bacteria</taxon>
        <taxon>Pseudomonadati</taxon>
        <taxon>Pseudomonadota</taxon>
        <taxon>Betaproteobacteria</taxon>
        <taxon>Nitrosomonadales</taxon>
        <taxon>Methylophilaceae</taxon>
        <taxon>Methylophilus</taxon>
    </lineage>
</organism>
<dbReference type="InterPro" id="IPR036770">
    <property type="entry name" value="Ankyrin_rpt-contain_sf"/>
</dbReference>
<dbReference type="SMART" id="SM00248">
    <property type="entry name" value="ANK"/>
    <property type="match status" value="3"/>
</dbReference>
<dbReference type="Pfam" id="PF12796">
    <property type="entry name" value="Ank_2"/>
    <property type="match status" value="1"/>
</dbReference>
<evidence type="ECO:0000313" key="3">
    <source>
        <dbReference type="EMBL" id="QDC43692.1"/>
    </source>
</evidence>
<dbReference type="EMBL" id="CP040946">
    <property type="protein sequence ID" value="QDC43692.1"/>
    <property type="molecule type" value="Genomic_DNA"/>
</dbReference>
<evidence type="ECO:0000313" key="4">
    <source>
        <dbReference type="Proteomes" id="UP000311008"/>
    </source>
</evidence>
<dbReference type="SUPFAM" id="SSF48403">
    <property type="entry name" value="Ankyrin repeat"/>
    <property type="match status" value="1"/>
</dbReference>
<gene>
    <name evidence="3" type="ORF">FIU01_03590</name>
</gene>
<proteinExistence type="predicted"/>
<protein>
    <submittedName>
        <fullName evidence="3">Ankyrin repeat domain-containing protein</fullName>
    </submittedName>
</protein>
<dbReference type="KEGG" id="mmec:FIU01_03590"/>
<feature type="chain" id="PRO_5022843274" evidence="2">
    <location>
        <begin position="22"/>
        <end position="161"/>
    </location>
</feature>
<dbReference type="PANTHER" id="PTHR44207">
    <property type="entry name" value="SURFACE ANTIGEN BSPA-LIKE-RELATED"/>
    <property type="match status" value="1"/>
</dbReference>
<dbReference type="PROSITE" id="PS50297">
    <property type="entry name" value="ANK_REP_REGION"/>
    <property type="match status" value="2"/>
</dbReference>
<dbReference type="Gene3D" id="1.25.40.20">
    <property type="entry name" value="Ankyrin repeat-containing domain"/>
    <property type="match status" value="1"/>
</dbReference>
<accession>A0A5B8CR03</accession>
<feature type="signal peptide" evidence="2">
    <location>
        <begin position="1"/>
        <end position="21"/>
    </location>
</feature>
<feature type="repeat" description="ANK" evidence="1">
    <location>
        <begin position="92"/>
        <end position="124"/>
    </location>
</feature>